<dbReference type="KEGG" id="ccin:107265558"/>
<dbReference type="AlphaFoldDB" id="A0AAJ7BNV4"/>
<dbReference type="Proteomes" id="UP000694920">
    <property type="component" value="Unplaced"/>
</dbReference>
<dbReference type="RefSeq" id="XP_015590627.1">
    <property type="nucleotide sequence ID" value="XM_015735141.2"/>
</dbReference>
<proteinExistence type="predicted"/>
<gene>
    <name evidence="2" type="primary">LOC107265558</name>
</gene>
<accession>A0AAJ7BNV4</accession>
<evidence type="ECO:0000313" key="1">
    <source>
        <dbReference type="Proteomes" id="UP000694920"/>
    </source>
</evidence>
<reference evidence="2" key="1">
    <citation type="submission" date="2025-08" db="UniProtKB">
        <authorList>
            <consortium name="RefSeq"/>
        </authorList>
    </citation>
    <scope>IDENTIFICATION</scope>
</reference>
<evidence type="ECO:0000313" key="2">
    <source>
        <dbReference type="RefSeq" id="XP_015590627.1"/>
    </source>
</evidence>
<keyword evidence="1" id="KW-1185">Reference proteome</keyword>
<sequence>MDVRNGWNNLFPQDISAMNIDYDLQSDAFCEMIRQLPGQEELTVEDMNKWLNQDDNELGWKILSDEEIVSGVELDNHQQFEDDELSAKENDDGADIAQSPRAALGCVDGLIA</sequence>
<name>A0AAJ7BNV4_CEPCN</name>
<organism evidence="1 2">
    <name type="scientific">Cephus cinctus</name>
    <name type="common">Wheat stem sawfly</name>
    <dbReference type="NCBI Taxonomy" id="211228"/>
    <lineage>
        <taxon>Eukaryota</taxon>
        <taxon>Metazoa</taxon>
        <taxon>Ecdysozoa</taxon>
        <taxon>Arthropoda</taxon>
        <taxon>Hexapoda</taxon>
        <taxon>Insecta</taxon>
        <taxon>Pterygota</taxon>
        <taxon>Neoptera</taxon>
        <taxon>Endopterygota</taxon>
        <taxon>Hymenoptera</taxon>
        <taxon>Cephoidea</taxon>
        <taxon>Cephidae</taxon>
        <taxon>Cephus</taxon>
    </lineage>
</organism>
<protein>
    <submittedName>
        <fullName evidence="2">Uncharacterized protein LOC107265558</fullName>
    </submittedName>
</protein>
<dbReference type="GeneID" id="107265558"/>